<reference evidence="4" key="1">
    <citation type="submission" date="2012-02" db="EMBL/GenBank/DDBJ databases">
        <title>Complete sequence of chromosome of Methanomethylovorans hollandica DSM 15978.</title>
        <authorList>
            <person name="Lucas S."/>
            <person name="Copeland A."/>
            <person name="Lapidus A."/>
            <person name="Glavina del Rio T."/>
            <person name="Dalin E."/>
            <person name="Tice H."/>
            <person name="Bruce D."/>
            <person name="Goodwin L."/>
            <person name="Pitluck S."/>
            <person name="Peters L."/>
            <person name="Mikhailova N."/>
            <person name="Held B."/>
            <person name="Kyrpides N."/>
            <person name="Mavromatis K."/>
            <person name="Ivanova N."/>
            <person name="Brettin T."/>
            <person name="Detter J.C."/>
            <person name="Han C."/>
            <person name="Larimer F."/>
            <person name="Land M."/>
            <person name="Hauser L."/>
            <person name="Markowitz V."/>
            <person name="Cheng J.-F."/>
            <person name="Hugenholtz P."/>
            <person name="Woyke T."/>
            <person name="Wu D."/>
            <person name="Spring S."/>
            <person name="Schroeder M."/>
            <person name="Brambilla E."/>
            <person name="Klenk H.-P."/>
            <person name="Eisen J.A."/>
        </authorList>
    </citation>
    <scope>NUCLEOTIDE SEQUENCE [LARGE SCALE GENOMIC DNA]</scope>
    <source>
        <strain evidence="4">DSM 15978 / NBRC 107637 / DMS1</strain>
    </source>
</reference>
<feature type="transmembrane region" description="Helical" evidence="1">
    <location>
        <begin position="234"/>
        <end position="255"/>
    </location>
</feature>
<dbReference type="EMBL" id="CP003362">
    <property type="protein sequence ID" value="AGB50153.1"/>
    <property type="molecule type" value="Genomic_DNA"/>
</dbReference>
<keyword evidence="1" id="KW-1133">Transmembrane helix</keyword>
<protein>
    <submittedName>
        <fullName evidence="3">Glycosyl transferase</fullName>
    </submittedName>
</protein>
<dbReference type="InterPro" id="IPR001173">
    <property type="entry name" value="Glyco_trans_2-like"/>
</dbReference>
<dbReference type="Pfam" id="PF00535">
    <property type="entry name" value="Glycos_transf_2"/>
    <property type="match status" value="1"/>
</dbReference>
<keyword evidence="4" id="KW-1185">Reference proteome</keyword>
<dbReference type="PANTHER" id="PTHR48090">
    <property type="entry name" value="UNDECAPRENYL-PHOSPHATE 4-DEOXY-4-FORMAMIDO-L-ARABINOSE TRANSFERASE-RELATED"/>
    <property type="match status" value="1"/>
</dbReference>
<keyword evidence="3" id="KW-0808">Transferase</keyword>
<organism evidence="3 4">
    <name type="scientific">Methanomethylovorans hollandica (strain DSM 15978 / NBRC 107637 / DMS1)</name>
    <dbReference type="NCBI Taxonomy" id="867904"/>
    <lineage>
        <taxon>Archaea</taxon>
        <taxon>Methanobacteriati</taxon>
        <taxon>Methanobacteriota</taxon>
        <taxon>Stenosarchaea group</taxon>
        <taxon>Methanomicrobia</taxon>
        <taxon>Methanosarcinales</taxon>
        <taxon>Methanosarcinaceae</taxon>
        <taxon>Methanomethylovorans</taxon>
    </lineage>
</organism>
<dbReference type="InterPro" id="IPR050256">
    <property type="entry name" value="Glycosyltransferase_2"/>
</dbReference>
<dbReference type="GO" id="GO:0016740">
    <property type="term" value="F:transferase activity"/>
    <property type="evidence" value="ECO:0007669"/>
    <property type="project" value="UniProtKB-KW"/>
</dbReference>
<dbReference type="STRING" id="867904.Metho_1981"/>
<keyword evidence="1" id="KW-0472">Membrane</keyword>
<feature type="domain" description="Glycosyltransferase 2-like" evidence="2">
    <location>
        <begin position="5"/>
        <end position="164"/>
    </location>
</feature>
<dbReference type="OrthoDB" id="11098at2157"/>
<evidence type="ECO:0000313" key="3">
    <source>
        <dbReference type="EMBL" id="AGB50153.1"/>
    </source>
</evidence>
<dbReference type="HOGENOM" id="CLU_033536_7_4_2"/>
<evidence type="ECO:0000313" key="4">
    <source>
        <dbReference type="Proteomes" id="UP000010866"/>
    </source>
</evidence>
<dbReference type="AlphaFoldDB" id="L0L176"/>
<accession>L0L176</accession>
<gene>
    <name evidence="3" type="ordered locus">Metho_1981</name>
</gene>
<sequence length="313" mass="35227">MKLIVMIPAYNEEKTIEKVIREIPRQIKGIDKVEVLVINDGSTDSTVKVALEAGADHIVSQKENLGLALAFRKGLEACLERGADIIVNTDADFQYNQSQIPDLIAPILQDKADIVLGSRFRGHIEYMSPQKKIGNILATRVTRMASGYPVTDAQTGFRAFTRDAALRMNILADYTYVQETIMQAVNHNLTLVEIPIEFRKREGNSRLMSGVFHYAQRATAVILRTYRDYEPMKVFASIGFMFLFIAVLSGATAMVQYFTTGAVVPNISYAILTTMLCLTGLQILVFGLIADTLKYQRIREEEILYRLKKIEME</sequence>
<proteinExistence type="predicted"/>
<name>L0L176_METHD</name>
<evidence type="ECO:0000259" key="2">
    <source>
        <dbReference type="Pfam" id="PF00535"/>
    </source>
</evidence>
<dbReference type="Gene3D" id="3.90.550.10">
    <property type="entry name" value="Spore Coat Polysaccharide Biosynthesis Protein SpsA, Chain A"/>
    <property type="match status" value="1"/>
</dbReference>
<dbReference type="GeneID" id="14406494"/>
<dbReference type="CDD" id="cd04179">
    <property type="entry name" value="DPM_DPG-synthase_like"/>
    <property type="match status" value="1"/>
</dbReference>
<dbReference type="KEGG" id="mhz:Metho_1981"/>
<dbReference type="InterPro" id="IPR029044">
    <property type="entry name" value="Nucleotide-diphossugar_trans"/>
</dbReference>
<dbReference type="RefSeq" id="WP_015325318.1">
    <property type="nucleotide sequence ID" value="NC_019977.1"/>
</dbReference>
<keyword evidence="1" id="KW-0812">Transmembrane</keyword>
<dbReference type="SUPFAM" id="SSF53448">
    <property type="entry name" value="Nucleotide-diphospho-sugar transferases"/>
    <property type="match status" value="1"/>
</dbReference>
<dbReference type="PANTHER" id="PTHR48090:SF7">
    <property type="entry name" value="RFBJ PROTEIN"/>
    <property type="match status" value="1"/>
</dbReference>
<dbReference type="Proteomes" id="UP000010866">
    <property type="component" value="Chromosome"/>
</dbReference>
<evidence type="ECO:0000256" key="1">
    <source>
        <dbReference type="SAM" id="Phobius"/>
    </source>
</evidence>
<feature type="transmembrane region" description="Helical" evidence="1">
    <location>
        <begin position="267"/>
        <end position="289"/>
    </location>
</feature>